<keyword evidence="5 7" id="KW-0456">Lyase</keyword>
<dbReference type="GO" id="GO:0071555">
    <property type="term" value="P:cell wall organization"/>
    <property type="evidence" value="ECO:0007669"/>
    <property type="project" value="UniProtKB-KW"/>
</dbReference>
<evidence type="ECO:0000256" key="1">
    <source>
        <dbReference type="ARBA" id="ARBA00022475"/>
    </source>
</evidence>
<comment type="similarity">
    <text evidence="7">Belongs to the transglycosylase MltG family.</text>
</comment>
<dbReference type="GO" id="GO:0009252">
    <property type="term" value="P:peptidoglycan biosynthetic process"/>
    <property type="evidence" value="ECO:0007669"/>
    <property type="project" value="UniProtKB-UniRule"/>
</dbReference>
<feature type="site" description="Important for catalytic activity" evidence="7">
    <location>
        <position position="273"/>
    </location>
</feature>
<evidence type="ECO:0000256" key="4">
    <source>
        <dbReference type="ARBA" id="ARBA00023136"/>
    </source>
</evidence>
<protein>
    <recommendedName>
        <fullName evidence="7">Endolytic murein transglycosylase</fullName>
        <ecNumber evidence="7">4.2.2.29</ecNumber>
    </recommendedName>
    <alternativeName>
        <fullName evidence="7">Peptidoglycan lytic transglycosylase</fullName>
    </alternativeName>
    <alternativeName>
        <fullName evidence="7">Peptidoglycan polymerization terminase</fullName>
    </alternativeName>
</protein>
<evidence type="ECO:0000313" key="10">
    <source>
        <dbReference type="Proteomes" id="UP000029052"/>
    </source>
</evidence>
<dbReference type="PANTHER" id="PTHR30518:SF2">
    <property type="entry name" value="ENDOLYTIC MUREIN TRANSGLYCOSYLASE"/>
    <property type="match status" value="1"/>
</dbReference>
<dbReference type="AlphaFoldDB" id="A0A087BEA7"/>
<dbReference type="RefSeq" id="WP_022859736.1">
    <property type="nucleotide sequence ID" value="NZ_JGZB01000002.1"/>
</dbReference>
<keyword evidence="10" id="KW-1185">Reference proteome</keyword>
<dbReference type="Proteomes" id="UP000029052">
    <property type="component" value="Unassembled WGS sequence"/>
</dbReference>
<evidence type="ECO:0000313" key="9">
    <source>
        <dbReference type="EMBL" id="KFI69357.1"/>
    </source>
</evidence>
<dbReference type="GO" id="GO:0005886">
    <property type="term" value="C:plasma membrane"/>
    <property type="evidence" value="ECO:0007669"/>
    <property type="project" value="UniProtKB-SubCell"/>
</dbReference>
<dbReference type="InterPro" id="IPR003770">
    <property type="entry name" value="MLTG-like"/>
</dbReference>
<reference evidence="9 10" key="1">
    <citation type="submission" date="2014-03" db="EMBL/GenBank/DDBJ databases">
        <title>Genomics of Bifidobacteria.</title>
        <authorList>
            <person name="Ventura M."/>
            <person name="Milani C."/>
            <person name="Lugli G.A."/>
        </authorList>
    </citation>
    <scope>NUCLEOTIDE SEQUENCE [LARGE SCALE GENOMIC DNA]</scope>
    <source>
        <strain evidence="9 10">LMG 11591</strain>
    </source>
</reference>
<proteinExistence type="inferred from homology"/>
<dbReference type="eggNOG" id="COG1559">
    <property type="taxonomic scope" value="Bacteria"/>
</dbReference>
<keyword evidence="4 7" id="KW-0472">Membrane</keyword>
<accession>A0A087BEA7</accession>
<keyword evidence="2 7" id="KW-0812">Transmembrane</keyword>
<dbReference type="Gene3D" id="3.30.1490.480">
    <property type="entry name" value="Endolytic murein transglycosylase"/>
    <property type="match status" value="1"/>
</dbReference>
<dbReference type="HAMAP" id="MF_02065">
    <property type="entry name" value="MltG"/>
    <property type="match status" value="1"/>
</dbReference>
<sequence length="395" mass="43034">MADDDELREFFERSGGWIESDTGQGPDNQPPRPPRSRRAMRRSRKRKRNKRIITCVVAFVIVALLGVGVVVGTQKIAHWRNALHHGTSSIADYDSAGEGSVEFSIEQGENPDQVGQRMADKGIVKSAAAFTSAVAANDLTLYPGTYTLKYHMKASMAAAVVSDQGLAKGFLEVKAGERLNDVIDNAVKESGIARDDFESIIKGGGKGILPAEADGNFEGWLEPGSYNVSDGSSAKEIMKRMVDARVSKLDEWGAPTGEARERLLTEASIAEAEVNSTQYYGKVVRVILNRLDKGMTLGMDSTVAYGCNTSGTQLTNDQLNDASNPYNTRVNKELPPTPISNPGDNAIEAAMNPPQGDWLYFVTTNLKTGETKFTNNNAEFQKLVEEYKTQNENAN</sequence>
<evidence type="ECO:0000256" key="5">
    <source>
        <dbReference type="ARBA" id="ARBA00023239"/>
    </source>
</evidence>
<feature type="transmembrane region" description="Helical" evidence="7">
    <location>
        <begin position="52"/>
        <end position="71"/>
    </location>
</feature>
<name>A0A087BEA7_9BIFI</name>
<dbReference type="EC" id="4.2.2.29" evidence="7"/>
<dbReference type="STRING" id="1692.BMAGN_1132"/>
<comment type="catalytic activity">
    <reaction evidence="7">
        <text>a peptidoglycan chain = a peptidoglycan chain with N-acetyl-1,6-anhydromuramyl-[peptide] at the reducing end + a peptidoglycan chain with N-acetylglucosamine at the non-reducing end.</text>
        <dbReference type="EC" id="4.2.2.29"/>
    </reaction>
</comment>
<keyword evidence="6 7" id="KW-0961">Cell wall biogenesis/degradation</keyword>
<evidence type="ECO:0000256" key="8">
    <source>
        <dbReference type="SAM" id="MobiDB-lite"/>
    </source>
</evidence>
<dbReference type="PANTHER" id="PTHR30518">
    <property type="entry name" value="ENDOLYTIC MUREIN TRANSGLYCOSYLASE"/>
    <property type="match status" value="1"/>
</dbReference>
<dbReference type="EMBL" id="JGZB01000002">
    <property type="protein sequence ID" value="KFI69357.1"/>
    <property type="molecule type" value="Genomic_DNA"/>
</dbReference>
<gene>
    <name evidence="7" type="primary">mltG</name>
    <name evidence="9" type="ORF">BMAGN_1132</name>
</gene>
<comment type="subcellular location">
    <subcellularLocation>
        <location evidence="7">Cell membrane</location>
        <topology evidence="7">Single-pass membrane protein</topology>
    </subcellularLocation>
</comment>
<comment type="caution">
    <text evidence="9">The sequence shown here is derived from an EMBL/GenBank/DDBJ whole genome shotgun (WGS) entry which is preliminary data.</text>
</comment>
<evidence type="ECO:0000256" key="2">
    <source>
        <dbReference type="ARBA" id="ARBA00022692"/>
    </source>
</evidence>
<evidence type="ECO:0000256" key="7">
    <source>
        <dbReference type="HAMAP-Rule" id="MF_02065"/>
    </source>
</evidence>
<dbReference type="NCBIfam" id="TIGR00247">
    <property type="entry name" value="endolytic transglycosylase MltG"/>
    <property type="match status" value="1"/>
</dbReference>
<evidence type="ECO:0000256" key="6">
    <source>
        <dbReference type="ARBA" id="ARBA00023316"/>
    </source>
</evidence>
<evidence type="ECO:0000256" key="3">
    <source>
        <dbReference type="ARBA" id="ARBA00022989"/>
    </source>
</evidence>
<dbReference type="Pfam" id="PF02618">
    <property type="entry name" value="YceG"/>
    <property type="match status" value="1"/>
</dbReference>
<keyword evidence="1 7" id="KW-1003">Cell membrane</keyword>
<organism evidence="9 10">
    <name type="scientific">Bifidobacterium magnum</name>
    <dbReference type="NCBI Taxonomy" id="1692"/>
    <lineage>
        <taxon>Bacteria</taxon>
        <taxon>Bacillati</taxon>
        <taxon>Actinomycetota</taxon>
        <taxon>Actinomycetes</taxon>
        <taxon>Bifidobacteriales</taxon>
        <taxon>Bifidobacteriaceae</taxon>
        <taxon>Bifidobacterium</taxon>
    </lineage>
</organism>
<feature type="compositionally biased region" description="Basic residues" evidence="8">
    <location>
        <begin position="34"/>
        <end position="46"/>
    </location>
</feature>
<feature type="region of interest" description="Disordered" evidence="8">
    <location>
        <begin position="13"/>
        <end position="46"/>
    </location>
</feature>
<dbReference type="GO" id="GO:0008932">
    <property type="term" value="F:lytic endotransglycosylase activity"/>
    <property type="evidence" value="ECO:0007669"/>
    <property type="project" value="UniProtKB-UniRule"/>
</dbReference>
<comment type="function">
    <text evidence="7">Functions as a peptidoglycan terminase that cleaves nascent peptidoglycan strands endolytically to terminate their elongation.</text>
</comment>
<keyword evidence="3 7" id="KW-1133">Transmembrane helix</keyword>